<keyword evidence="12" id="KW-0443">Lipid metabolism</keyword>
<evidence type="ECO:0000313" key="18">
    <source>
        <dbReference type="EMBL" id="NIH99137.1"/>
    </source>
</evidence>
<keyword evidence="15" id="KW-1208">Phospholipid metabolism</keyword>
<evidence type="ECO:0000256" key="4">
    <source>
        <dbReference type="ARBA" id="ARBA00005189"/>
    </source>
</evidence>
<proteinExistence type="inferred from homology"/>
<dbReference type="GO" id="GO:0008654">
    <property type="term" value="P:phospholipid biosynthetic process"/>
    <property type="evidence" value="ECO:0007669"/>
    <property type="project" value="UniProtKB-KW"/>
</dbReference>
<comment type="pathway">
    <text evidence="4">Lipid metabolism.</text>
</comment>
<dbReference type="Proteomes" id="UP000547444">
    <property type="component" value="Unassembled WGS sequence"/>
</dbReference>
<dbReference type="Gene3D" id="3.30.428.30">
    <property type="entry name" value="HIT family - CDH-like"/>
    <property type="match status" value="1"/>
</dbReference>
<keyword evidence="9" id="KW-0812">Transmembrane</keyword>
<evidence type="ECO:0000256" key="16">
    <source>
        <dbReference type="ARBA" id="ARBA00032888"/>
    </source>
</evidence>
<dbReference type="EC" id="3.6.1.26" evidence="6"/>
<evidence type="ECO:0000256" key="3">
    <source>
        <dbReference type="ARBA" id="ARBA00004927"/>
    </source>
</evidence>
<protein>
    <recommendedName>
        <fullName evidence="6">CDP-diacylglycerol diphosphatase</fullName>
        <ecNumber evidence="6">3.6.1.26</ecNumber>
    </recommendedName>
    <alternativeName>
        <fullName evidence="16">CDP-diacylglycerol phosphatidylhydrolase</fullName>
    </alternativeName>
    <alternativeName>
        <fullName evidence="17">CDP-diglyceride hydrolase</fullName>
    </alternativeName>
</protein>
<evidence type="ECO:0000256" key="12">
    <source>
        <dbReference type="ARBA" id="ARBA00023098"/>
    </source>
</evidence>
<keyword evidence="13" id="KW-0472">Membrane</keyword>
<comment type="similarity">
    <text evidence="5">Belongs to the Cdh family.</text>
</comment>
<evidence type="ECO:0000256" key="8">
    <source>
        <dbReference type="ARBA" id="ARBA00022516"/>
    </source>
</evidence>
<keyword evidence="14" id="KW-0594">Phospholipid biosynthesis</keyword>
<keyword evidence="8" id="KW-0444">Lipid biosynthesis</keyword>
<sequence length="163" mass="17900">MFSPHYFKHAADKAHHLTGVSDSALAINSADSRGQEQMHIHLTELYRPARHDIDAAAKAGNITDNESNWVNAVIPVTGHDQSMTKNTNPNSYRAWHTSSLDQNFFAKVHNDIAQPKGTDMSHVMILVVKDPRGGFDVLESDRQSGLPAGINNAESLLYKIGGK</sequence>
<reference evidence="18 19" key="1">
    <citation type="submission" date="2020-03" db="EMBL/GenBank/DDBJ databases">
        <title>Sequencing the genomes of 1000 actinobacteria strains.</title>
        <authorList>
            <person name="Klenk H.-P."/>
        </authorList>
    </citation>
    <scope>NUCLEOTIDE SEQUENCE [LARGE SCALE GENOMIC DNA]</scope>
    <source>
        <strain evidence="18 19">DSM 44556</strain>
    </source>
</reference>
<evidence type="ECO:0000256" key="15">
    <source>
        <dbReference type="ARBA" id="ARBA00023264"/>
    </source>
</evidence>
<gene>
    <name evidence="18" type="ORF">FHU31_006161</name>
</gene>
<keyword evidence="10" id="KW-0378">Hydrolase</keyword>
<keyword evidence="11" id="KW-1133">Transmembrane helix</keyword>
<evidence type="ECO:0000256" key="13">
    <source>
        <dbReference type="ARBA" id="ARBA00023136"/>
    </source>
</evidence>
<comment type="pathway">
    <text evidence="3">Phospholipid metabolism; CDP-diacylglycerol degradation; phosphatidate from CDP-diacylglycerol: step 1/1.</text>
</comment>
<dbReference type="EMBL" id="JAANOW010000005">
    <property type="protein sequence ID" value="NIH99137.1"/>
    <property type="molecule type" value="Genomic_DNA"/>
</dbReference>
<accession>A0A7X5U6B9</accession>
<comment type="catalytic activity">
    <reaction evidence="1">
        <text>a CDP-1,2-diacyl-sn-glycerol + H2O = a 1,2-diacyl-sn-glycero-3-phosphate + CMP + 2 H(+)</text>
        <dbReference type="Rhea" id="RHEA:15221"/>
        <dbReference type="ChEBI" id="CHEBI:15377"/>
        <dbReference type="ChEBI" id="CHEBI:15378"/>
        <dbReference type="ChEBI" id="CHEBI:58332"/>
        <dbReference type="ChEBI" id="CHEBI:58608"/>
        <dbReference type="ChEBI" id="CHEBI:60377"/>
        <dbReference type="EC" id="3.6.1.26"/>
    </reaction>
</comment>
<evidence type="ECO:0000256" key="17">
    <source>
        <dbReference type="ARBA" id="ARBA00032892"/>
    </source>
</evidence>
<dbReference type="AlphaFoldDB" id="A0A7X5U6B9"/>
<keyword evidence="19" id="KW-1185">Reference proteome</keyword>
<dbReference type="Pfam" id="PF02611">
    <property type="entry name" value="CDH"/>
    <property type="match status" value="1"/>
</dbReference>
<evidence type="ECO:0000256" key="9">
    <source>
        <dbReference type="ARBA" id="ARBA00022692"/>
    </source>
</evidence>
<evidence type="ECO:0000256" key="5">
    <source>
        <dbReference type="ARBA" id="ARBA00006435"/>
    </source>
</evidence>
<evidence type="ECO:0000256" key="14">
    <source>
        <dbReference type="ARBA" id="ARBA00023209"/>
    </source>
</evidence>
<dbReference type="InterPro" id="IPR003763">
    <property type="entry name" value="CDP-diacylglyc_Pase"/>
</dbReference>
<evidence type="ECO:0000256" key="7">
    <source>
        <dbReference type="ARBA" id="ARBA00022475"/>
    </source>
</evidence>
<dbReference type="UniPathway" id="UPA00609">
    <property type="reaction ID" value="UER00664"/>
</dbReference>
<keyword evidence="7" id="KW-1003">Cell membrane</keyword>
<evidence type="ECO:0000256" key="2">
    <source>
        <dbReference type="ARBA" id="ARBA00004162"/>
    </source>
</evidence>
<dbReference type="GO" id="GO:0005886">
    <property type="term" value="C:plasma membrane"/>
    <property type="evidence" value="ECO:0007669"/>
    <property type="project" value="UniProtKB-SubCell"/>
</dbReference>
<organism evidence="18 19">
    <name type="scientific">Mycolicibacterium fluoranthenivorans</name>
    <dbReference type="NCBI Taxonomy" id="258505"/>
    <lineage>
        <taxon>Bacteria</taxon>
        <taxon>Bacillati</taxon>
        <taxon>Actinomycetota</taxon>
        <taxon>Actinomycetes</taxon>
        <taxon>Mycobacteriales</taxon>
        <taxon>Mycobacteriaceae</taxon>
        <taxon>Mycolicibacterium</taxon>
    </lineage>
</organism>
<dbReference type="RefSeq" id="WP_167164961.1">
    <property type="nucleotide sequence ID" value="NZ_JAANOW010000005.1"/>
</dbReference>
<evidence type="ECO:0000256" key="1">
    <source>
        <dbReference type="ARBA" id="ARBA00001007"/>
    </source>
</evidence>
<comment type="caution">
    <text evidence="18">The sequence shown here is derived from an EMBL/GenBank/DDBJ whole genome shotgun (WGS) entry which is preliminary data.</text>
</comment>
<evidence type="ECO:0000256" key="11">
    <source>
        <dbReference type="ARBA" id="ARBA00022989"/>
    </source>
</evidence>
<dbReference type="GO" id="GO:0008715">
    <property type="term" value="F:CDP-diacylglycerol diphosphatase activity"/>
    <property type="evidence" value="ECO:0007669"/>
    <property type="project" value="UniProtKB-EC"/>
</dbReference>
<evidence type="ECO:0000313" key="19">
    <source>
        <dbReference type="Proteomes" id="UP000547444"/>
    </source>
</evidence>
<dbReference type="SUPFAM" id="SSF54197">
    <property type="entry name" value="HIT-like"/>
    <property type="match status" value="1"/>
</dbReference>
<name>A0A7X5U6B9_9MYCO</name>
<evidence type="ECO:0000256" key="10">
    <source>
        <dbReference type="ARBA" id="ARBA00022801"/>
    </source>
</evidence>
<evidence type="ECO:0000256" key="6">
    <source>
        <dbReference type="ARBA" id="ARBA00012375"/>
    </source>
</evidence>
<dbReference type="GO" id="GO:0046342">
    <property type="term" value="P:CDP-diacylglycerol catabolic process"/>
    <property type="evidence" value="ECO:0007669"/>
    <property type="project" value="UniProtKB-UniPathway"/>
</dbReference>
<comment type="subcellular location">
    <subcellularLocation>
        <location evidence="2">Cell membrane</location>
        <topology evidence="2">Single-pass membrane protein</topology>
    </subcellularLocation>
</comment>
<dbReference type="InterPro" id="IPR036265">
    <property type="entry name" value="HIT-like_sf"/>
</dbReference>